<evidence type="ECO:0000313" key="1">
    <source>
        <dbReference type="EMBL" id="ACS66057.1"/>
    </source>
</evidence>
<organism evidence="1">
    <name type="scientific">Ralstonia pickettii (strain 12D)</name>
    <dbReference type="NCBI Taxonomy" id="428406"/>
    <lineage>
        <taxon>Bacteria</taxon>
        <taxon>Pseudomonadati</taxon>
        <taxon>Pseudomonadota</taxon>
        <taxon>Betaproteobacteria</taxon>
        <taxon>Burkholderiales</taxon>
        <taxon>Burkholderiaceae</taxon>
        <taxon>Ralstonia</taxon>
    </lineage>
</organism>
<name>C6BPD3_RALP1</name>
<accession>C6BPD3</accession>
<geneLocation type="plasmid" evidence="1">
    <name>pRp12D01</name>
</geneLocation>
<dbReference type="HOGENOM" id="CLU_2864655_0_0_4"/>
<gene>
    <name evidence="1" type="ordered locus">Rpic12D_4822</name>
</gene>
<keyword evidence="1" id="KW-0614">Plasmid</keyword>
<dbReference type="AlphaFoldDB" id="C6BPD3"/>
<dbReference type="EMBL" id="CP001646">
    <property type="protein sequence ID" value="ACS66057.1"/>
    <property type="molecule type" value="Genomic_DNA"/>
</dbReference>
<proteinExistence type="predicted"/>
<dbReference type="KEGG" id="rpf:Rpic12D_4822"/>
<sequence>MLEMSDEDYRRLLEGRNAFGAALRRLVNATDADGAAISGELAEAKKQARALLAHYGEHQAFVLL</sequence>
<protein>
    <submittedName>
        <fullName evidence="1">Uncharacterized protein</fullName>
    </submittedName>
</protein>
<reference evidence="1" key="1">
    <citation type="submission" date="2009-06" db="EMBL/GenBank/DDBJ databases">
        <title>Complete sequence plasmid 1 of Ralstonia pickettii 12D.</title>
        <authorList>
            <consortium name="US DOE Joint Genome Institute"/>
            <person name="Lucas S."/>
            <person name="Copeland A."/>
            <person name="Lapidus A."/>
            <person name="Glavina del Rio T."/>
            <person name="Dalin E."/>
            <person name="Tice H."/>
            <person name="Bruce D."/>
            <person name="Goodwin L."/>
            <person name="Pitluck S."/>
            <person name="Sims D."/>
            <person name="Meincke L."/>
            <person name="Brettin T."/>
            <person name="Detter J.C."/>
            <person name="Han C."/>
            <person name="Larimer F."/>
            <person name="Land M."/>
            <person name="Hauser L."/>
            <person name="Kyrpides N."/>
            <person name="Ovchinnikova G."/>
            <person name="Marsh T."/>
            <person name="Richardson P."/>
        </authorList>
    </citation>
    <scope>NUCLEOTIDE SEQUENCE [LARGE SCALE GENOMIC DNA]</scope>
    <source>
        <strain evidence="1">12D</strain>
        <plasmid>12D</plasmid>
        <plasmid evidence="1">pRp12D01</plasmid>
    </source>
</reference>